<dbReference type="GO" id="GO:0102965">
    <property type="term" value="F:alcohol-forming long-chain fatty acyl-CoA reductase activity"/>
    <property type="evidence" value="ECO:0007669"/>
    <property type="project" value="UniProtKB-EC"/>
</dbReference>
<dbReference type="Proteomes" id="UP001231518">
    <property type="component" value="Chromosome 28"/>
</dbReference>
<dbReference type="Gene3D" id="3.40.50.720">
    <property type="entry name" value="NAD(P)-binding Rossmann-like Domain"/>
    <property type="match status" value="2"/>
</dbReference>
<comment type="similarity">
    <text evidence="1 4">Belongs to the fatty acyl-CoA reductase family.</text>
</comment>
<evidence type="ECO:0000256" key="4">
    <source>
        <dbReference type="RuleBase" id="RU363097"/>
    </source>
</evidence>
<dbReference type="AlphaFoldDB" id="A0AAD7Y992"/>
<comment type="caution">
    <text evidence="7">The sequence shown here is derived from an EMBL/GenBank/DDBJ whole genome shotgun (WGS) entry which is preliminary data.</text>
</comment>
<organism evidence="7 8">
    <name type="scientific">Mythimna separata</name>
    <name type="common">Oriental armyworm</name>
    <name type="synonym">Pseudaletia separata</name>
    <dbReference type="NCBI Taxonomy" id="271217"/>
    <lineage>
        <taxon>Eukaryota</taxon>
        <taxon>Metazoa</taxon>
        <taxon>Ecdysozoa</taxon>
        <taxon>Arthropoda</taxon>
        <taxon>Hexapoda</taxon>
        <taxon>Insecta</taxon>
        <taxon>Pterygota</taxon>
        <taxon>Neoptera</taxon>
        <taxon>Endopterygota</taxon>
        <taxon>Lepidoptera</taxon>
        <taxon>Glossata</taxon>
        <taxon>Ditrysia</taxon>
        <taxon>Noctuoidea</taxon>
        <taxon>Noctuidae</taxon>
        <taxon>Noctuinae</taxon>
        <taxon>Hadenini</taxon>
        <taxon>Mythimna</taxon>
    </lineage>
</organism>
<dbReference type="InterPro" id="IPR033640">
    <property type="entry name" value="FAR_C"/>
</dbReference>
<comment type="catalytic activity">
    <reaction evidence="4">
        <text>a long-chain fatty acyl-CoA + 2 NADPH + 2 H(+) = a long-chain primary fatty alcohol + 2 NADP(+) + CoA</text>
        <dbReference type="Rhea" id="RHEA:52716"/>
        <dbReference type="ChEBI" id="CHEBI:15378"/>
        <dbReference type="ChEBI" id="CHEBI:57287"/>
        <dbReference type="ChEBI" id="CHEBI:57783"/>
        <dbReference type="ChEBI" id="CHEBI:58349"/>
        <dbReference type="ChEBI" id="CHEBI:77396"/>
        <dbReference type="ChEBI" id="CHEBI:83139"/>
        <dbReference type="EC" id="1.2.1.84"/>
    </reaction>
</comment>
<gene>
    <name evidence="7" type="ORF">PYW07_011247</name>
</gene>
<reference evidence="7" key="1">
    <citation type="submission" date="2023-03" db="EMBL/GenBank/DDBJ databases">
        <title>Chromosome-level genomes of two armyworms, Mythimna separata and Mythimna loreyi, provide insights into the biosynthesis and reception of sex pheromones.</title>
        <authorList>
            <person name="Zhao H."/>
        </authorList>
    </citation>
    <scope>NUCLEOTIDE SEQUENCE</scope>
    <source>
        <strain evidence="7">BeijingLab</strain>
        <tissue evidence="7">Pupa</tissue>
    </source>
</reference>
<evidence type="ECO:0000259" key="6">
    <source>
        <dbReference type="Pfam" id="PF07993"/>
    </source>
</evidence>
<keyword evidence="4" id="KW-1133">Transmembrane helix</keyword>
<dbReference type="EMBL" id="JARGEI010000027">
    <property type="protein sequence ID" value="KAJ8707570.1"/>
    <property type="molecule type" value="Genomic_DNA"/>
</dbReference>
<comment type="function">
    <text evidence="4">Catalyzes the reduction of fatty acyl-CoA to fatty alcohols.</text>
</comment>
<accession>A0AAD7Y992</accession>
<feature type="domain" description="Thioester reductase (TE)" evidence="6">
    <location>
        <begin position="61"/>
        <end position="336"/>
    </location>
</feature>
<feature type="transmembrane region" description="Helical" evidence="4">
    <location>
        <begin position="521"/>
        <end position="547"/>
    </location>
</feature>
<dbReference type="PANTHER" id="PTHR11011:SF60">
    <property type="entry name" value="FATTY ACYL-COA REDUCTASE-RELATED"/>
    <property type="match status" value="1"/>
</dbReference>
<keyword evidence="4" id="KW-0560">Oxidoreductase</keyword>
<dbReference type="PANTHER" id="PTHR11011">
    <property type="entry name" value="MALE STERILITY PROTEIN 2-RELATED"/>
    <property type="match status" value="1"/>
</dbReference>
<keyword evidence="4" id="KW-0472">Membrane</keyword>
<dbReference type="GO" id="GO:0005777">
    <property type="term" value="C:peroxisome"/>
    <property type="evidence" value="ECO:0007669"/>
    <property type="project" value="TreeGrafter"/>
</dbReference>
<name>A0AAD7Y992_MYTSE</name>
<dbReference type="InterPro" id="IPR026055">
    <property type="entry name" value="FAR"/>
</dbReference>
<evidence type="ECO:0000256" key="2">
    <source>
        <dbReference type="ARBA" id="ARBA00022516"/>
    </source>
</evidence>
<dbReference type="EC" id="1.2.1.84" evidence="4"/>
<evidence type="ECO:0000259" key="5">
    <source>
        <dbReference type="Pfam" id="PF03015"/>
    </source>
</evidence>
<evidence type="ECO:0000313" key="7">
    <source>
        <dbReference type="EMBL" id="KAJ8707570.1"/>
    </source>
</evidence>
<protein>
    <recommendedName>
        <fullName evidence="4">Fatty acyl-CoA reductase</fullName>
        <ecNumber evidence="4">1.2.1.84</ecNumber>
    </recommendedName>
</protein>
<dbReference type="GO" id="GO:0080019">
    <property type="term" value="F:alcohol-forming very long-chain fatty acyl-CoA reductase activity"/>
    <property type="evidence" value="ECO:0007669"/>
    <property type="project" value="InterPro"/>
</dbReference>
<dbReference type="CDD" id="cd05236">
    <property type="entry name" value="FAR-N_SDR_e"/>
    <property type="match status" value="1"/>
</dbReference>
<keyword evidence="3 4" id="KW-0443">Lipid metabolism</keyword>
<dbReference type="SUPFAM" id="SSF51735">
    <property type="entry name" value="NAD(P)-binding Rossmann-fold domains"/>
    <property type="match status" value="1"/>
</dbReference>
<keyword evidence="4" id="KW-0812">Transmembrane</keyword>
<sequence length="551" mass="62388">MDPALAVELEALSRQKAMIEATERGSSAVQQFYRDASVLVTGGSGFLGKQLVEKLFSAVLLTGGSGFLGKQLVEKLFRACDVDKVYLLLRPKKGMCIQKRVDEMLQDPVYDMVRKKKPNFAEKIVPIEGDVSEIRLGLSDQDWATITNQVDVIFHMAATTRFDEALRISTMINVRGTREAVLLGKACQKLKSFVYVSTTYANATDRFVEKEVVEKFYESPVQPEIMIGMAETFDKERFEAIANDLIKGYPNTYTFAKAIAEEVVRSRAGDMPVSIVRPAVVISSYREPMPGWADTSCAYGASGLILGPATGLIHATYAGDNERYSLVPVDYVNNAILAAGWHTGIKRDSDIQIYAVSSARNLFHWRPVSTKIREIGHVLPTPLAVWYMFIVNTANKPLFLLLTWLLHYIPGYILDGACMLLGRPPIQFSSRFIKLYNRVYRASMALSYFTTHSWVFKDDNTDRLYHSLSADDKLIFNFDTTDINIMEYVTLWCVGLRRYLMKDGIKHTEYARRKQFWLHKLHCAAAALYIYVLYKLLSTVLYVAMWVCGWV</sequence>
<keyword evidence="2 4" id="KW-0444">Lipid biosynthesis</keyword>
<proteinExistence type="inferred from homology"/>
<dbReference type="Pfam" id="PF07993">
    <property type="entry name" value="NAD_binding_4"/>
    <property type="match status" value="1"/>
</dbReference>
<dbReference type="Pfam" id="PF03015">
    <property type="entry name" value="Sterile"/>
    <property type="match status" value="1"/>
</dbReference>
<evidence type="ECO:0000256" key="1">
    <source>
        <dbReference type="ARBA" id="ARBA00005928"/>
    </source>
</evidence>
<dbReference type="InterPro" id="IPR036291">
    <property type="entry name" value="NAD(P)-bd_dom_sf"/>
</dbReference>
<evidence type="ECO:0000256" key="3">
    <source>
        <dbReference type="ARBA" id="ARBA00023098"/>
    </source>
</evidence>
<dbReference type="InterPro" id="IPR013120">
    <property type="entry name" value="FAR_NAD-bd"/>
</dbReference>
<keyword evidence="4" id="KW-0521">NADP</keyword>
<dbReference type="GO" id="GO:0035336">
    <property type="term" value="P:long-chain fatty-acyl-CoA metabolic process"/>
    <property type="evidence" value="ECO:0007669"/>
    <property type="project" value="TreeGrafter"/>
</dbReference>
<feature type="domain" description="Fatty acyl-CoA reductase C-terminal" evidence="5">
    <location>
        <begin position="406"/>
        <end position="503"/>
    </location>
</feature>
<keyword evidence="8" id="KW-1185">Reference proteome</keyword>
<dbReference type="CDD" id="cd09071">
    <property type="entry name" value="FAR_C"/>
    <property type="match status" value="1"/>
</dbReference>
<evidence type="ECO:0000313" key="8">
    <source>
        <dbReference type="Proteomes" id="UP001231518"/>
    </source>
</evidence>